<dbReference type="InterPro" id="IPR027417">
    <property type="entry name" value="P-loop_NTPase"/>
</dbReference>
<evidence type="ECO:0000313" key="11">
    <source>
        <dbReference type="Proteomes" id="UP000182360"/>
    </source>
</evidence>
<dbReference type="GO" id="GO:0016020">
    <property type="term" value="C:membrane"/>
    <property type="evidence" value="ECO:0007669"/>
    <property type="project" value="InterPro"/>
</dbReference>
<evidence type="ECO:0000256" key="5">
    <source>
        <dbReference type="ARBA" id="ARBA00022840"/>
    </source>
</evidence>
<accession>A0A1H9FNA9</accession>
<evidence type="ECO:0000256" key="7">
    <source>
        <dbReference type="ARBA" id="ARBA00023065"/>
    </source>
</evidence>
<dbReference type="Proteomes" id="UP000182360">
    <property type="component" value="Unassembled WGS sequence"/>
</dbReference>
<dbReference type="InterPro" id="IPR017871">
    <property type="entry name" value="ABC_transporter-like_CS"/>
</dbReference>
<dbReference type="InterPro" id="IPR050093">
    <property type="entry name" value="ABC_SmlMolc_Importer"/>
</dbReference>
<keyword evidence="6" id="KW-0408">Iron</keyword>
<keyword evidence="4" id="KW-0547">Nucleotide-binding</keyword>
<dbReference type="InterPro" id="IPR015853">
    <property type="entry name" value="ABC_transpr_FbpC"/>
</dbReference>
<keyword evidence="3" id="KW-0410">Iron transport</keyword>
<dbReference type="PROSITE" id="PS50893">
    <property type="entry name" value="ABC_TRANSPORTER_2"/>
    <property type="match status" value="1"/>
</dbReference>
<dbReference type="PROSITE" id="PS00211">
    <property type="entry name" value="ABC_TRANSPORTER_1"/>
    <property type="match status" value="1"/>
</dbReference>
<name>A0A1H9FNA9_9SPIR</name>
<dbReference type="SMART" id="SM00382">
    <property type="entry name" value="AAA"/>
    <property type="match status" value="1"/>
</dbReference>
<dbReference type="Pfam" id="PF00005">
    <property type="entry name" value="ABC_tran"/>
    <property type="match status" value="1"/>
</dbReference>
<protein>
    <submittedName>
        <fullName evidence="10">Thiamine transport system ATP-binding protein</fullName>
    </submittedName>
</protein>
<evidence type="ECO:0000256" key="4">
    <source>
        <dbReference type="ARBA" id="ARBA00022741"/>
    </source>
</evidence>
<evidence type="ECO:0000313" key="10">
    <source>
        <dbReference type="EMBL" id="SEQ39441.1"/>
    </source>
</evidence>
<dbReference type="InterPro" id="IPR003593">
    <property type="entry name" value="AAA+_ATPase"/>
</dbReference>
<dbReference type="AlphaFoldDB" id="A0A1H9FNA9"/>
<keyword evidence="1" id="KW-0813">Transport</keyword>
<keyword evidence="11" id="KW-1185">Reference proteome</keyword>
<dbReference type="OrthoDB" id="9802264at2"/>
<evidence type="ECO:0000256" key="2">
    <source>
        <dbReference type="ARBA" id="ARBA00022475"/>
    </source>
</evidence>
<keyword evidence="7" id="KW-0406">Ion transport</keyword>
<dbReference type="RefSeq" id="WP_074642954.1">
    <property type="nucleotide sequence ID" value="NZ_FOFU01000004.1"/>
</dbReference>
<reference evidence="10 11" key="1">
    <citation type="submission" date="2016-10" db="EMBL/GenBank/DDBJ databases">
        <authorList>
            <person name="de Groot N.N."/>
        </authorList>
    </citation>
    <scope>NUCLEOTIDE SEQUENCE [LARGE SCALE GENOMIC DNA]</scope>
    <source>
        <strain evidence="10 11">B25</strain>
    </source>
</reference>
<dbReference type="GO" id="GO:0005524">
    <property type="term" value="F:ATP binding"/>
    <property type="evidence" value="ECO:0007669"/>
    <property type="project" value="UniProtKB-KW"/>
</dbReference>
<feature type="domain" description="ABC transporter" evidence="9">
    <location>
        <begin position="1"/>
        <end position="212"/>
    </location>
</feature>
<dbReference type="PANTHER" id="PTHR42781">
    <property type="entry name" value="SPERMIDINE/PUTRESCINE IMPORT ATP-BINDING PROTEIN POTA"/>
    <property type="match status" value="1"/>
</dbReference>
<dbReference type="EMBL" id="FOFU01000004">
    <property type="protein sequence ID" value="SEQ39441.1"/>
    <property type="molecule type" value="Genomic_DNA"/>
</dbReference>
<evidence type="ECO:0000256" key="6">
    <source>
        <dbReference type="ARBA" id="ARBA00023004"/>
    </source>
</evidence>
<proteinExistence type="predicted"/>
<dbReference type="GO" id="GO:0016887">
    <property type="term" value="F:ATP hydrolysis activity"/>
    <property type="evidence" value="ECO:0007669"/>
    <property type="project" value="InterPro"/>
</dbReference>
<gene>
    <name evidence="10" type="ORF">SAMN04487977_104102</name>
</gene>
<sequence length="212" mass="23730">MSYFSVKNIHKTWETVTVDFSLECEKGSMTCLLGPSGCGKSTVLNIISGLEKNDPEYETKLEIELDGQRIEKLPPRQRGVGMVFQSGALFNHMNVVNNVAYGLISQGMRKKEALIKASAYLPEFGLTDFDKRMPQTLSGGERQRVALARTLITEPKLVLLDEPLSALDADLRRRLAAQIREWQKKIGFTAIMVTHDVNEAEAIADKIVRFSK</sequence>
<keyword evidence="5 10" id="KW-0067">ATP-binding</keyword>
<evidence type="ECO:0000256" key="1">
    <source>
        <dbReference type="ARBA" id="ARBA00022448"/>
    </source>
</evidence>
<dbReference type="CDD" id="cd03259">
    <property type="entry name" value="ABC_Carb_Solutes_like"/>
    <property type="match status" value="1"/>
</dbReference>
<dbReference type="Gene3D" id="3.40.50.300">
    <property type="entry name" value="P-loop containing nucleotide triphosphate hydrolases"/>
    <property type="match status" value="1"/>
</dbReference>
<dbReference type="GO" id="GO:0015408">
    <property type="term" value="F:ABC-type ferric iron transporter activity"/>
    <property type="evidence" value="ECO:0007669"/>
    <property type="project" value="InterPro"/>
</dbReference>
<evidence type="ECO:0000256" key="3">
    <source>
        <dbReference type="ARBA" id="ARBA00022496"/>
    </source>
</evidence>
<dbReference type="SUPFAM" id="SSF52540">
    <property type="entry name" value="P-loop containing nucleoside triphosphate hydrolases"/>
    <property type="match status" value="1"/>
</dbReference>
<keyword evidence="2" id="KW-1003">Cell membrane</keyword>
<dbReference type="eggNOG" id="COG3842">
    <property type="taxonomic scope" value="Bacteria"/>
</dbReference>
<evidence type="ECO:0000259" key="9">
    <source>
        <dbReference type="PROSITE" id="PS50893"/>
    </source>
</evidence>
<dbReference type="STRING" id="163.SAMN04487775_11140"/>
<organism evidence="10 11">
    <name type="scientific">Treponema bryantii</name>
    <dbReference type="NCBI Taxonomy" id="163"/>
    <lineage>
        <taxon>Bacteria</taxon>
        <taxon>Pseudomonadati</taxon>
        <taxon>Spirochaetota</taxon>
        <taxon>Spirochaetia</taxon>
        <taxon>Spirochaetales</taxon>
        <taxon>Treponemataceae</taxon>
        <taxon>Treponema</taxon>
    </lineage>
</organism>
<evidence type="ECO:0000256" key="8">
    <source>
        <dbReference type="ARBA" id="ARBA00023136"/>
    </source>
</evidence>
<dbReference type="InterPro" id="IPR003439">
    <property type="entry name" value="ABC_transporter-like_ATP-bd"/>
</dbReference>
<keyword evidence="8" id="KW-0472">Membrane</keyword>
<dbReference type="PANTHER" id="PTHR42781:SF4">
    <property type="entry name" value="SPERMIDINE_PUTRESCINE IMPORT ATP-BINDING PROTEIN POTA"/>
    <property type="match status" value="1"/>
</dbReference>